<feature type="signal peptide" evidence="1">
    <location>
        <begin position="1"/>
        <end position="25"/>
    </location>
</feature>
<dbReference type="InterPro" id="IPR021957">
    <property type="entry name" value="DUF3574"/>
</dbReference>
<dbReference type="PATRIC" id="fig|1076.23.peg.3311"/>
<evidence type="ECO:0000313" key="3">
    <source>
        <dbReference type="Proteomes" id="UP000032515"/>
    </source>
</evidence>
<dbReference type="AlphaFoldDB" id="A0A0D7EKY2"/>
<gene>
    <name evidence="2" type="ORF">OO17_15545</name>
</gene>
<dbReference type="Proteomes" id="UP000032515">
    <property type="component" value="Unassembled WGS sequence"/>
</dbReference>
<reference evidence="2 3" key="1">
    <citation type="submission" date="2014-11" db="EMBL/GenBank/DDBJ databases">
        <title>Genomics and ecophysiology of heterotrophic nitrogen fixing bacteria isolated from estuarine surface water.</title>
        <authorList>
            <person name="Bentzon-Tilia M."/>
            <person name="Severin I."/>
            <person name="Hansen L.H."/>
            <person name="Riemann L."/>
        </authorList>
    </citation>
    <scope>NUCLEOTIDE SEQUENCE [LARGE SCALE GENOMIC DNA]</scope>
    <source>
        <strain evidence="2 3">BAL398</strain>
    </source>
</reference>
<evidence type="ECO:0008006" key="4">
    <source>
        <dbReference type="Google" id="ProtNLM"/>
    </source>
</evidence>
<sequence>MDGRSNLRGSLAVAALLAVALSGCASLPQACVPPARLMASAELLFGRNIADRLGVSDKAFADFTAREITPRFPDGLTVIDANGQWRDTERGALVREPSKLVLIAFDDSTEKRAALAAIAQAYKARFKQQSVLTTLRSACVSF</sequence>
<dbReference type="PROSITE" id="PS51257">
    <property type="entry name" value="PROKAR_LIPOPROTEIN"/>
    <property type="match status" value="1"/>
</dbReference>
<comment type="caution">
    <text evidence="2">The sequence shown here is derived from an EMBL/GenBank/DDBJ whole genome shotgun (WGS) entry which is preliminary data.</text>
</comment>
<dbReference type="EMBL" id="JXXE01000306">
    <property type="protein sequence ID" value="KIZ41286.1"/>
    <property type="molecule type" value="Genomic_DNA"/>
</dbReference>
<organism evidence="2 3">
    <name type="scientific">Rhodopseudomonas palustris</name>
    <dbReference type="NCBI Taxonomy" id="1076"/>
    <lineage>
        <taxon>Bacteria</taxon>
        <taxon>Pseudomonadati</taxon>
        <taxon>Pseudomonadota</taxon>
        <taxon>Alphaproteobacteria</taxon>
        <taxon>Hyphomicrobiales</taxon>
        <taxon>Nitrobacteraceae</taxon>
        <taxon>Rhodopseudomonas</taxon>
    </lineage>
</organism>
<dbReference type="Pfam" id="PF12098">
    <property type="entry name" value="DUF3574"/>
    <property type="match status" value="1"/>
</dbReference>
<evidence type="ECO:0000313" key="2">
    <source>
        <dbReference type="EMBL" id="KIZ41286.1"/>
    </source>
</evidence>
<keyword evidence="1" id="KW-0732">Signal</keyword>
<accession>A0A0D7EKY2</accession>
<proteinExistence type="predicted"/>
<name>A0A0D7EKY2_RHOPL</name>
<protein>
    <recommendedName>
        <fullName evidence="4">DUF3574 domain-containing protein</fullName>
    </recommendedName>
</protein>
<evidence type="ECO:0000256" key="1">
    <source>
        <dbReference type="SAM" id="SignalP"/>
    </source>
</evidence>
<feature type="chain" id="PRO_5002319283" description="DUF3574 domain-containing protein" evidence="1">
    <location>
        <begin position="26"/>
        <end position="142"/>
    </location>
</feature>